<dbReference type="Gene3D" id="1.10.510.10">
    <property type="entry name" value="Transferase(Phosphotransferase) domain 1"/>
    <property type="match status" value="1"/>
</dbReference>
<dbReference type="AlphaFoldDB" id="A0A517NN00"/>
<keyword evidence="9" id="KW-0206">Cytoskeleton</keyword>
<dbReference type="SUPFAM" id="SSF48452">
    <property type="entry name" value="TPR-like"/>
    <property type="match status" value="1"/>
</dbReference>
<comment type="subcellular location">
    <subcellularLocation>
        <location evidence="1">Cytoplasm</location>
        <location evidence="1">Cytoskeleton</location>
        <location evidence="1">Microtubule organizing center</location>
        <location evidence="1">Centrosome</location>
    </subcellularLocation>
    <subcellularLocation>
        <location evidence="2">Cytoplasm</location>
        <location evidence="2">Cytoskeleton</location>
        <location evidence="2">Spindle pole</location>
    </subcellularLocation>
</comment>
<feature type="domain" description="Protein kinase" evidence="12">
    <location>
        <begin position="90"/>
        <end position="404"/>
    </location>
</feature>
<evidence type="ECO:0000256" key="7">
    <source>
        <dbReference type="ARBA" id="ARBA00022777"/>
    </source>
</evidence>
<organism evidence="13 14">
    <name type="scientific">Stieleria marina</name>
    <dbReference type="NCBI Taxonomy" id="1930275"/>
    <lineage>
        <taxon>Bacteria</taxon>
        <taxon>Pseudomonadati</taxon>
        <taxon>Planctomycetota</taxon>
        <taxon>Planctomycetia</taxon>
        <taxon>Pirellulales</taxon>
        <taxon>Pirellulaceae</taxon>
        <taxon>Stieleria</taxon>
    </lineage>
</organism>
<dbReference type="InterPro" id="IPR000719">
    <property type="entry name" value="Prot_kinase_dom"/>
</dbReference>
<dbReference type="InterPro" id="IPR011990">
    <property type="entry name" value="TPR-like_helical_dom_sf"/>
</dbReference>
<dbReference type="EMBL" id="CP036526">
    <property type="protein sequence ID" value="QDT08502.1"/>
    <property type="molecule type" value="Genomic_DNA"/>
</dbReference>
<evidence type="ECO:0000259" key="12">
    <source>
        <dbReference type="PROSITE" id="PS50011"/>
    </source>
</evidence>
<comment type="similarity">
    <text evidence="3">Belongs to the protein kinase superfamily. NEK Ser/Thr protein kinase family. NIMA subfamily.</text>
</comment>
<gene>
    <name evidence="13" type="primary">prkC_3</name>
    <name evidence="13" type="ORF">K239x_04410</name>
</gene>
<dbReference type="PANTHER" id="PTHR43289:SF34">
    <property type="entry name" value="SERINE_THREONINE-PROTEIN KINASE YBDM-RELATED"/>
    <property type="match status" value="1"/>
</dbReference>
<keyword evidence="6 10" id="KW-0547">Nucleotide-binding</keyword>
<dbReference type="GO" id="GO:0005524">
    <property type="term" value="F:ATP binding"/>
    <property type="evidence" value="ECO:0007669"/>
    <property type="project" value="UniProtKB-UniRule"/>
</dbReference>
<dbReference type="PROSITE" id="PS00108">
    <property type="entry name" value="PROTEIN_KINASE_ST"/>
    <property type="match status" value="1"/>
</dbReference>
<sequence>MVGHKNMTRLQKLSQQQLDEIAEAFSSAIRRDKQPSVDDFVAQYCADGIADESAQELHSLLSSIAMIERLKQTPAEPVDAAKEIRQLDDYTVVREIGRGGMGVVFEAIHQSLGRRVAIKVLSHALLNQPKHLARFRREARAAARLRHTNIVPVFGVGEDQSQHYYVMDFIRGLSLREWLESLSGSRGRVLPTQAESISETDTDLEVDTTVFASDATTADPMEEEASNQLSVSIPTDTDSQKYFRWVAQVGATVADALQYAHSQGILHRDIKPANLLLDQDGRVWIADFGLAKLTEQDATMTGDIVGTPQYMAPESFENVYDESSETYCLGLTLYELLTGHVAIDGKNTSDTIRRATQGVTVNPRKWNRRIPRDLETIIVKSVALDSSARYATASEMRDDLQRFLADRPIAARRTGPAERLIRWSRREPTVAALTLGIFASLLTLAIVAGVAYWKTNQALVDTQVAKNSAVSAARVAQEQRLLAQSNLQVAVKAFDEISQRIVDRSDELDADLLGDIADSTSPAVSQQDAQLLQSLLLFFDELAKNNRDNVELKLQAAAAMKRVGDIHHRLGQHTQADKAFQEAWIQYNEIASASLTVPDDLQQNLLLTQVTIMNDRASIAGLRGNVSQAVDLYDRTIDLLNESSNLLESTEGRFEYARANSLFSSIATRSGLDVAASFKSRGRRPVHRFFGNKDAPSFRQELYASNEAIQALTSLTNDAPDDLRFQMALSRALRQRAEASLSDDRPLGDRLKQPRLMAGVRKDVSQSTDILDRLRELHPDNVSIQYELSKTLSVIAFQLGGEDARYSQRGRLVKSKRIADELLAQSPDTPRYLALKAHSLGQMAKARRMQGQSDEELSLLREQLEIQKRLLKGAPELSQYQIKLAQTIERLAEVHLAKGQRKEAVQYLRQATDSLSEVVNSPVAAAKLMQLNRKLGGLKRDPRPR</sequence>
<dbReference type="InterPro" id="IPR019734">
    <property type="entry name" value="TPR_rpt"/>
</dbReference>
<keyword evidence="11" id="KW-0812">Transmembrane</keyword>
<keyword evidence="11" id="KW-0472">Membrane</keyword>
<evidence type="ECO:0000256" key="6">
    <source>
        <dbReference type="ARBA" id="ARBA00022741"/>
    </source>
</evidence>
<keyword evidence="5 13" id="KW-0808">Transferase</keyword>
<evidence type="ECO:0000256" key="2">
    <source>
        <dbReference type="ARBA" id="ARBA00004647"/>
    </source>
</evidence>
<dbReference type="OrthoDB" id="6111975at2"/>
<keyword evidence="8 10" id="KW-0067">ATP-binding</keyword>
<evidence type="ECO:0000256" key="5">
    <source>
        <dbReference type="ARBA" id="ARBA00022679"/>
    </source>
</evidence>
<evidence type="ECO:0000256" key="9">
    <source>
        <dbReference type="ARBA" id="ARBA00023212"/>
    </source>
</evidence>
<evidence type="ECO:0000256" key="10">
    <source>
        <dbReference type="PROSITE-ProRule" id="PRU10141"/>
    </source>
</evidence>
<evidence type="ECO:0000256" key="4">
    <source>
        <dbReference type="ARBA" id="ARBA00022527"/>
    </source>
</evidence>
<dbReference type="InterPro" id="IPR008271">
    <property type="entry name" value="Ser/Thr_kinase_AS"/>
</dbReference>
<dbReference type="EC" id="2.7.11.1" evidence="13"/>
<dbReference type="Pfam" id="PF07714">
    <property type="entry name" value="PK_Tyr_Ser-Thr"/>
    <property type="match status" value="1"/>
</dbReference>
<evidence type="ECO:0000256" key="11">
    <source>
        <dbReference type="SAM" id="Phobius"/>
    </source>
</evidence>
<protein>
    <submittedName>
        <fullName evidence="13">Serine/threonine-protein kinase PrkC</fullName>
        <ecNumber evidence="13">2.7.11.1</ecNumber>
    </submittedName>
</protein>
<keyword evidence="11" id="KW-1133">Transmembrane helix</keyword>
<evidence type="ECO:0000256" key="3">
    <source>
        <dbReference type="ARBA" id="ARBA00010886"/>
    </source>
</evidence>
<dbReference type="GO" id="GO:0000922">
    <property type="term" value="C:spindle pole"/>
    <property type="evidence" value="ECO:0007669"/>
    <property type="project" value="UniProtKB-SubCell"/>
</dbReference>
<dbReference type="Proteomes" id="UP000319817">
    <property type="component" value="Chromosome"/>
</dbReference>
<dbReference type="PANTHER" id="PTHR43289">
    <property type="entry name" value="MITOGEN-ACTIVATED PROTEIN KINASE KINASE KINASE 20-RELATED"/>
    <property type="match status" value="1"/>
</dbReference>
<name>A0A517NN00_9BACT</name>
<dbReference type="PROSITE" id="PS00107">
    <property type="entry name" value="PROTEIN_KINASE_ATP"/>
    <property type="match status" value="1"/>
</dbReference>
<keyword evidence="14" id="KW-1185">Reference proteome</keyword>
<dbReference type="GO" id="GO:0005813">
    <property type="term" value="C:centrosome"/>
    <property type="evidence" value="ECO:0007669"/>
    <property type="project" value="UniProtKB-SubCell"/>
</dbReference>
<keyword evidence="7 13" id="KW-0418">Kinase</keyword>
<dbReference type="GO" id="GO:0004674">
    <property type="term" value="F:protein serine/threonine kinase activity"/>
    <property type="evidence" value="ECO:0007669"/>
    <property type="project" value="UniProtKB-KW"/>
</dbReference>
<proteinExistence type="inferred from homology"/>
<reference evidence="13 14" key="1">
    <citation type="submission" date="2019-02" db="EMBL/GenBank/DDBJ databases">
        <title>Deep-cultivation of Planctomycetes and their phenomic and genomic characterization uncovers novel biology.</title>
        <authorList>
            <person name="Wiegand S."/>
            <person name="Jogler M."/>
            <person name="Boedeker C."/>
            <person name="Pinto D."/>
            <person name="Vollmers J."/>
            <person name="Rivas-Marin E."/>
            <person name="Kohn T."/>
            <person name="Peeters S.H."/>
            <person name="Heuer A."/>
            <person name="Rast P."/>
            <person name="Oberbeckmann S."/>
            <person name="Bunk B."/>
            <person name="Jeske O."/>
            <person name="Meyerdierks A."/>
            <person name="Storesund J.E."/>
            <person name="Kallscheuer N."/>
            <person name="Luecker S."/>
            <person name="Lage O.M."/>
            <person name="Pohl T."/>
            <person name="Merkel B.J."/>
            <person name="Hornburger P."/>
            <person name="Mueller R.-W."/>
            <person name="Bruemmer F."/>
            <person name="Labrenz M."/>
            <person name="Spormann A.M."/>
            <person name="Op den Camp H."/>
            <person name="Overmann J."/>
            <person name="Amann R."/>
            <person name="Jetten M.S.M."/>
            <person name="Mascher T."/>
            <person name="Medema M.H."/>
            <person name="Devos D.P."/>
            <person name="Kaster A.-K."/>
            <person name="Ovreas L."/>
            <person name="Rohde M."/>
            <person name="Galperin M.Y."/>
            <person name="Jogler C."/>
        </authorList>
    </citation>
    <scope>NUCLEOTIDE SEQUENCE [LARGE SCALE GENOMIC DNA]</scope>
    <source>
        <strain evidence="13 14">K23_9</strain>
    </source>
</reference>
<dbReference type="InterPro" id="IPR001245">
    <property type="entry name" value="Ser-Thr/Tyr_kinase_cat_dom"/>
</dbReference>
<keyword evidence="9" id="KW-0963">Cytoplasm</keyword>
<dbReference type="SMART" id="SM00220">
    <property type="entry name" value="S_TKc"/>
    <property type="match status" value="1"/>
</dbReference>
<dbReference type="Gene3D" id="1.25.40.10">
    <property type="entry name" value="Tetratricopeptide repeat domain"/>
    <property type="match status" value="1"/>
</dbReference>
<evidence type="ECO:0000256" key="1">
    <source>
        <dbReference type="ARBA" id="ARBA00004300"/>
    </source>
</evidence>
<dbReference type="PROSITE" id="PS50011">
    <property type="entry name" value="PROTEIN_KINASE_DOM"/>
    <property type="match status" value="1"/>
</dbReference>
<evidence type="ECO:0000256" key="8">
    <source>
        <dbReference type="ARBA" id="ARBA00022840"/>
    </source>
</evidence>
<dbReference type="Gene3D" id="3.30.200.20">
    <property type="entry name" value="Phosphorylase Kinase, domain 1"/>
    <property type="match status" value="1"/>
</dbReference>
<evidence type="ECO:0000313" key="14">
    <source>
        <dbReference type="Proteomes" id="UP000319817"/>
    </source>
</evidence>
<dbReference type="SUPFAM" id="SSF56112">
    <property type="entry name" value="Protein kinase-like (PK-like)"/>
    <property type="match status" value="1"/>
</dbReference>
<evidence type="ECO:0000313" key="13">
    <source>
        <dbReference type="EMBL" id="QDT08502.1"/>
    </source>
</evidence>
<dbReference type="SMART" id="SM00028">
    <property type="entry name" value="TPR"/>
    <property type="match status" value="4"/>
</dbReference>
<dbReference type="InterPro" id="IPR011009">
    <property type="entry name" value="Kinase-like_dom_sf"/>
</dbReference>
<dbReference type="CDD" id="cd14014">
    <property type="entry name" value="STKc_PknB_like"/>
    <property type="match status" value="1"/>
</dbReference>
<feature type="binding site" evidence="10">
    <location>
        <position position="119"/>
    </location>
    <ligand>
        <name>ATP</name>
        <dbReference type="ChEBI" id="CHEBI:30616"/>
    </ligand>
</feature>
<accession>A0A517NN00</accession>
<keyword evidence="4" id="KW-0723">Serine/threonine-protein kinase</keyword>
<feature type="transmembrane region" description="Helical" evidence="11">
    <location>
        <begin position="429"/>
        <end position="453"/>
    </location>
</feature>
<dbReference type="InterPro" id="IPR017441">
    <property type="entry name" value="Protein_kinase_ATP_BS"/>
</dbReference>